<feature type="domain" description="CzcB-like barrel-sandwich hybrid" evidence="5">
    <location>
        <begin position="108"/>
        <end position="242"/>
    </location>
</feature>
<evidence type="ECO:0000256" key="2">
    <source>
        <dbReference type="ARBA" id="ARBA00022448"/>
    </source>
</evidence>
<dbReference type="Proteomes" id="UP001301442">
    <property type="component" value="Chromosome"/>
</dbReference>
<dbReference type="InterPro" id="IPR058792">
    <property type="entry name" value="Beta-barrel_RND_2"/>
</dbReference>
<accession>A0ABZ0GSB5</accession>
<feature type="chain" id="PRO_5045308653" evidence="3">
    <location>
        <begin position="26"/>
        <end position="399"/>
    </location>
</feature>
<dbReference type="PANTHER" id="PTHR30097">
    <property type="entry name" value="CATION EFFLUX SYSTEM PROTEIN CUSB"/>
    <property type="match status" value="1"/>
</dbReference>
<dbReference type="RefSeq" id="WP_348397313.1">
    <property type="nucleotide sequence ID" value="NZ_CP136600.1"/>
</dbReference>
<dbReference type="Pfam" id="PF25973">
    <property type="entry name" value="BSH_CzcB"/>
    <property type="match status" value="1"/>
</dbReference>
<evidence type="ECO:0000259" key="4">
    <source>
        <dbReference type="Pfam" id="PF25954"/>
    </source>
</evidence>
<keyword evidence="2" id="KW-0813">Transport</keyword>
<dbReference type="Pfam" id="PF25954">
    <property type="entry name" value="Beta-barrel_RND_2"/>
    <property type="match status" value="1"/>
</dbReference>
<organism evidence="6 7">
    <name type="scientific">Thalassotalea fonticola</name>
    <dbReference type="NCBI Taxonomy" id="3065649"/>
    <lineage>
        <taxon>Bacteria</taxon>
        <taxon>Pseudomonadati</taxon>
        <taxon>Pseudomonadota</taxon>
        <taxon>Gammaproteobacteria</taxon>
        <taxon>Alteromonadales</taxon>
        <taxon>Colwelliaceae</taxon>
        <taxon>Thalassotalea</taxon>
    </lineage>
</organism>
<dbReference type="Gene3D" id="2.40.420.20">
    <property type="match status" value="1"/>
</dbReference>
<evidence type="ECO:0000259" key="5">
    <source>
        <dbReference type="Pfam" id="PF25973"/>
    </source>
</evidence>
<reference evidence="6 7" key="1">
    <citation type="submission" date="2023-09" db="EMBL/GenBank/DDBJ databases">
        <authorList>
            <person name="Qi X."/>
        </authorList>
    </citation>
    <scope>NUCLEOTIDE SEQUENCE [LARGE SCALE GENOMIC DNA]</scope>
    <source>
        <strain evidence="6 7">S1-1</strain>
    </source>
</reference>
<dbReference type="Gene3D" id="2.40.30.170">
    <property type="match status" value="1"/>
</dbReference>
<protein>
    <submittedName>
        <fullName evidence="6">Efflux RND transporter periplasmic adaptor subunit</fullName>
    </submittedName>
</protein>
<sequence length="399" mass="43383">MKPIYSGRIVLVALLLAMPFSFSQASEEDGHNHAAEEQQSKPNTVLALSDGDGILTEANDEDHESAIELSTKQVSLAGIKVETLTAKIMHEKVYAPTEIKANGYTSYVVSPRVDSIVLKRHVALGEHVVKGQPLVTLFSEVIAQAEADYRIYYNDWLRVQNIDKSAVSEKSISEAETRYNAALASLKAFGLSTATINQLSKDNASPLGQYTLEAIQSGSVLSDDFQQGQRVESGKTLMVLADESELWVEAKLSPSVDLALPAGTKATLTVYGTSYVATVIQEAHTIDPETRTRIVRLSVNNDDHKLHAGMFGDVFFNLETATEVIAVPETALMRGSDGDWLVFIEDHPGEFIAKEVELGRSLGEFREISGIASGLNVVMQGAFFIASEQAKGGFDPHNH</sequence>
<feature type="domain" description="CusB-like beta-barrel" evidence="4">
    <location>
        <begin position="246"/>
        <end position="316"/>
    </location>
</feature>
<gene>
    <name evidence="6" type="ORF">RI844_04835</name>
</gene>
<proteinExistence type="inferred from homology"/>
<dbReference type="InterPro" id="IPR051909">
    <property type="entry name" value="MFP_Cation_Efflux"/>
</dbReference>
<dbReference type="PANTHER" id="PTHR30097:SF15">
    <property type="entry name" value="CATION EFFLUX SYSTEM PROTEIN CUSB"/>
    <property type="match status" value="1"/>
</dbReference>
<comment type="similarity">
    <text evidence="1">Belongs to the membrane fusion protein (MFP) (TC 8.A.1) family.</text>
</comment>
<evidence type="ECO:0000256" key="1">
    <source>
        <dbReference type="ARBA" id="ARBA00009477"/>
    </source>
</evidence>
<dbReference type="NCBIfam" id="TIGR01730">
    <property type="entry name" value="RND_mfp"/>
    <property type="match status" value="1"/>
</dbReference>
<dbReference type="SUPFAM" id="SSF111369">
    <property type="entry name" value="HlyD-like secretion proteins"/>
    <property type="match status" value="1"/>
</dbReference>
<dbReference type="InterPro" id="IPR058647">
    <property type="entry name" value="BSH_CzcB-like"/>
</dbReference>
<name>A0ABZ0GSB5_9GAMM</name>
<evidence type="ECO:0000313" key="7">
    <source>
        <dbReference type="Proteomes" id="UP001301442"/>
    </source>
</evidence>
<keyword evidence="7" id="KW-1185">Reference proteome</keyword>
<evidence type="ECO:0000313" key="6">
    <source>
        <dbReference type="EMBL" id="WOH38544.1"/>
    </source>
</evidence>
<keyword evidence="3" id="KW-0732">Signal</keyword>
<dbReference type="InterPro" id="IPR006143">
    <property type="entry name" value="RND_pump_MFP"/>
</dbReference>
<evidence type="ECO:0000256" key="3">
    <source>
        <dbReference type="SAM" id="SignalP"/>
    </source>
</evidence>
<feature type="signal peptide" evidence="3">
    <location>
        <begin position="1"/>
        <end position="25"/>
    </location>
</feature>
<dbReference type="EMBL" id="CP136600">
    <property type="protein sequence ID" value="WOH38544.1"/>
    <property type="molecule type" value="Genomic_DNA"/>
</dbReference>